<evidence type="ECO:0000313" key="4">
    <source>
        <dbReference type="Proteomes" id="UP000664859"/>
    </source>
</evidence>
<keyword evidence="4" id="KW-1185">Reference proteome</keyword>
<dbReference type="Gene3D" id="3.40.50.720">
    <property type="entry name" value="NAD(P)-binding Rossmann-like Domain"/>
    <property type="match status" value="1"/>
</dbReference>
<dbReference type="AlphaFoldDB" id="A0A836CR51"/>
<dbReference type="PRINTS" id="PR00081">
    <property type="entry name" value="GDHRDH"/>
</dbReference>
<organism evidence="3 4">
    <name type="scientific">Tribonema minus</name>
    <dbReference type="NCBI Taxonomy" id="303371"/>
    <lineage>
        <taxon>Eukaryota</taxon>
        <taxon>Sar</taxon>
        <taxon>Stramenopiles</taxon>
        <taxon>Ochrophyta</taxon>
        <taxon>PX clade</taxon>
        <taxon>Xanthophyceae</taxon>
        <taxon>Tribonematales</taxon>
        <taxon>Tribonemataceae</taxon>
        <taxon>Tribonema</taxon>
    </lineage>
</organism>
<dbReference type="InterPro" id="IPR002347">
    <property type="entry name" value="SDR_fam"/>
</dbReference>
<dbReference type="SUPFAM" id="SSF51735">
    <property type="entry name" value="NAD(P)-binding Rossmann-fold domains"/>
    <property type="match status" value="1"/>
</dbReference>
<evidence type="ECO:0000313" key="3">
    <source>
        <dbReference type="EMBL" id="KAG5192596.1"/>
    </source>
</evidence>
<dbReference type="Pfam" id="PF13561">
    <property type="entry name" value="adh_short_C2"/>
    <property type="match status" value="1"/>
</dbReference>
<dbReference type="EMBL" id="JAFCMP010000003">
    <property type="protein sequence ID" value="KAG5192596.1"/>
    <property type="molecule type" value="Genomic_DNA"/>
</dbReference>
<name>A0A836CR51_9STRA</name>
<protein>
    <submittedName>
        <fullName evidence="3">Short chain dehydrogenase/reductase</fullName>
    </submittedName>
</protein>
<gene>
    <name evidence="3" type="ORF">JKP88DRAFT_229729</name>
</gene>
<evidence type="ECO:0000256" key="1">
    <source>
        <dbReference type="ARBA" id="ARBA00006484"/>
    </source>
</evidence>
<dbReference type="InterPro" id="IPR051122">
    <property type="entry name" value="SDR_DHRS6-like"/>
</dbReference>
<dbReference type="Proteomes" id="UP000664859">
    <property type="component" value="Unassembled WGS sequence"/>
</dbReference>
<dbReference type="PANTHER" id="PTHR43477">
    <property type="entry name" value="DIHYDROANTICAPSIN 7-DEHYDROGENASE"/>
    <property type="match status" value="1"/>
</dbReference>
<comment type="similarity">
    <text evidence="1">Belongs to the short-chain dehydrogenases/reductases (SDR) family.</text>
</comment>
<dbReference type="InterPro" id="IPR036291">
    <property type="entry name" value="NAD(P)-bd_dom_sf"/>
</dbReference>
<comment type="caution">
    <text evidence="3">The sequence shown here is derived from an EMBL/GenBank/DDBJ whole genome shotgun (WGS) entry which is preliminary data.</text>
</comment>
<keyword evidence="2" id="KW-0560">Oxidoreductase</keyword>
<accession>A0A836CR51</accession>
<dbReference type="GO" id="GO:0016491">
    <property type="term" value="F:oxidoreductase activity"/>
    <property type="evidence" value="ECO:0007669"/>
    <property type="project" value="UniProtKB-KW"/>
</dbReference>
<dbReference type="OrthoDB" id="1393670at2759"/>
<evidence type="ECO:0000256" key="2">
    <source>
        <dbReference type="ARBA" id="ARBA00023002"/>
    </source>
</evidence>
<proteinExistence type="inferred from homology"/>
<dbReference type="CDD" id="cd05233">
    <property type="entry name" value="SDR_c"/>
    <property type="match status" value="1"/>
</dbReference>
<reference evidence="3" key="1">
    <citation type="submission" date="2021-02" db="EMBL/GenBank/DDBJ databases">
        <title>First Annotated Genome of the Yellow-green Alga Tribonema minus.</title>
        <authorList>
            <person name="Mahan K.M."/>
        </authorList>
    </citation>
    <scope>NUCLEOTIDE SEQUENCE</scope>
    <source>
        <strain evidence="3">UTEX B ZZ1240</strain>
    </source>
</reference>
<sequence length="142" mass="14124">MINTVGAAMALKASIPFLSKAPGGGSAVLFSSVAVQTGFPMHSVISAAKGGIEGLTRAAAAELSPGIRVNAIAPSLTDTPLASKVLASAAAREGLAKLHPLARLGTADDQAALASWLLDSEESGWVTGQIIGVDGGRGAIHK</sequence>
<dbReference type="PANTHER" id="PTHR43477:SF1">
    <property type="entry name" value="DIHYDROANTICAPSIN 7-DEHYDROGENASE"/>
    <property type="match status" value="1"/>
</dbReference>